<feature type="region of interest" description="Disordered" evidence="1">
    <location>
        <begin position="433"/>
        <end position="452"/>
    </location>
</feature>
<feature type="compositionally biased region" description="Polar residues" evidence="1">
    <location>
        <begin position="502"/>
        <end position="519"/>
    </location>
</feature>
<proteinExistence type="predicted"/>
<dbReference type="AlphaFoldDB" id="A0A9W9F7W0"/>
<comment type="caution">
    <text evidence="2">The sequence shown here is derived from an EMBL/GenBank/DDBJ whole genome shotgun (WGS) entry which is preliminary data.</text>
</comment>
<feature type="compositionally biased region" description="Polar residues" evidence="1">
    <location>
        <begin position="157"/>
        <end position="167"/>
    </location>
</feature>
<dbReference type="EMBL" id="JAPQKI010000006">
    <property type="protein sequence ID" value="KAJ5095213.1"/>
    <property type="molecule type" value="Genomic_DNA"/>
</dbReference>
<reference evidence="2" key="2">
    <citation type="journal article" date="2023" name="IMA Fungus">
        <title>Comparative genomic study of the Penicillium genus elucidates a diverse pangenome and 15 lateral gene transfer events.</title>
        <authorList>
            <person name="Petersen C."/>
            <person name="Sorensen T."/>
            <person name="Nielsen M.R."/>
            <person name="Sondergaard T.E."/>
            <person name="Sorensen J.L."/>
            <person name="Fitzpatrick D.A."/>
            <person name="Frisvad J.C."/>
            <person name="Nielsen K.L."/>
        </authorList>
    </citation>
    <scope>NUCLEOTIDE SEQUENCE</scope>
    <source>
        <strain evidence="2">IBT 30761</strain>
    </source>
</reference>
<protein>
    <submittedName>
        <fullName evidence="2">Uncharacterized protein</fullName>
    </submittedName>
</protein>
<accession>A0A9W9F7W0</accession>
<keyword evidence="3" id="KW-1185">Reference proteome</keyword>
<reference evidence="2" key="1">
    <citation type="submission" date="2022-11" db="EMBL/GenBank/DDBJ databases">
        <authorList>
            <person name="Petersen C."/>
        </authorList>
    </citation>
    <scope>NUCLEOTIDE SEQUENCE</scope>
    <source>
        <strain evidence="2">IBT 30761</strain>
    </source>
</reference>
<evidence type="ECO:0000313" key="2">
    <source>
        <dbReference type="EMBL" id="KAJ5095213.1"/>
    </source>
</evidence>
<gene>
    <name evidence="2" type="ORF">N7532_007504</name>
</gene>
<feature type="compositionally biased region" description="Acidic residues" evidence="1">
    <location>
        <begin position="147"/>
        <end position="156"/>
    </location>
</feature>
<dbReference type="RefSeq" id="XP_056473363.1">
    <property type="nucleotide sequence ID" value="XM_056619997.1"/>
</dbReference>
<feature type="region of interest" description="Disordered" evidence="1">
    <location>
        <begin position="502"/>
        <end position="534"/>
    </location>
</feature>
<organism evidence="2 3">
    <name type="scientific">Penicillium argentinense</name>
    <dbReference type="NCBI Taxonomy" id="1131581"/>
    <lineage>
        <taxon>Eukaryota</taxon>
        <taxon>Fungi</taxon>
        <taxon>Dikarya</taxon>
        <taxon>Ascomycota</taxon>
        <taxon>Pezizomycotina</taxon>
        <taxon>Eurotiomycetes</taxon>
        <taxon>Eurotiomycetidae</taxon>
        <taxon>Eurotiales</taxon>
        <taxon>Aspergillaceae</taxon>
        <taxon>Penicillium</taxon>
    </lineage>
</organism>
<evidence type="ECO:0000313" key="3">
    <source>
        <dbReference type="Proteomes" id="UP001149074"/>
    </source>
</evidence>
<dbReference type="OrthoDB" id="4369988at2759"/>
<feature type="region of interest" description="Disordered" evidence="1">
    <location>
        <begin position="399"/>
        <end position="420"/>
    </location>
</feature>
<feature type="region of interest" description="Disordered" evidence="1">
    <location>
        <begin position="118"/>
        <end position="207"/>
    </location>
</feature>
<name>A0A9W9F7W0_9EURO</name>
<sequence>MFSCKRLDSRKDAFNAVKSSGILSKHAPGFEVGHWDFPPHLKGSPRTLASTWDSEYGVEIDYDSYDITPVLDPLSHKILAFRVGAKSSLAESQYLCTSGCVVELSDERYYLLPAHPFTSERNTSQDMTPEEDSQSEDDDCVFSGFENETELEDETDFMTQHSATPETSDAEDEWNLDYSDSSSDSDFDDSSQIQHPRNEKESIPAFDDAVQDIRYKTGLSRPLRSLYRSPRHPHMRSDNLDYIRVEVRDKMDLSTDFPTLSIHSIGQLQNGTAPVTAVTGAGNYLVGVLSSGYECIRLPNATNYVKVQTVQFERFVQSGDCGSIVRDARSGRIYGHIVAGDPGSQTAFIIPAIDVFNDILTRHRPALESFMSERRLPRRFEVEARSISGAVAGWNTTMVSRDAPASQGRPRPISTDPYWRKDKSAEHLQQVYGNSMARDSKKSRRYGYPDDRLLGESSRSRYTYTYMLDALDEVRRSMYVDVVVIHGLSGSQCSAWIAPTPTWRTSRSSGARQKPSTSDTRGDQAWNASSAPNYSQAPLSLPTMDELLNPDGLMSYVEFRLQSGTFPKLSVSYYHAIADVNRLLHPSTLDFEEFDSRRDSGGADLGLAGSYRKAPNRARFGRAGRDRQDLQEEELSRPIGMTLTSLTNKQSATRPPLCTACQGYDRSRFSVIFQALEYLSLKRHIKSQHFPARSFKCVSGDVSVKCPDSMEVKSLKLIAGLVFVLHKNSDVLFWSKLMNVFLSRTLEPSRDLRRQGSLLRDLERPRQPLADLSRTLKMFTHQKALIPGWTKHLHPEINMLLHPLFRKACASQSQHLTCSDHALHEHELPGKHESSKVVLLLISNKKQPDAHFFIGFCEFW</sequence>
<evidence type="ECO:0000256" key="1">
    <source>
        <dbReference type="SAM" id="MobiDB-lite"/>
    </source>
</evidence>
<dbReference type="Proteomes" id="UP001149074">
    <property type="component" value="Unassembled WGS sequence"/>
</dbReference>
<dbReference type="GeneID" id="81358976"/>
<feature type="compositionally biased region" description="Acidic residues" evidence="1">
    <location>
        <begin position="128"/>
        <end position="140"/>
    </location>
</feature>